<keyword evidence="6" id="KW-1185">Reference proteome</keyword>
<dbReference type="EMBL" id="CAJNNV010009257">
    <property type="protein sequence ID" value="CAE8597166.1"/>
    <property type="molecule type" value="Genomic_DNA"/>
</dbReference>
<dbReference type="Pfam" id="PF19026">
    <property type="entry name" value="UBA_HYPK"/>
    <property type="match status" value="1"/>
</dbReference>
<evidence type="ECO:0000256" key="3">
    <source>
        <dbReference type="SAM" id="MobiDB-lite"/>
    </source>
</evidence>
<dbReference type="GO" id="GO:0005840">
    <property type="term" value="C:ribosome"/>
    <property type="evidence" value="ECO:0007669"/>
    <property type="project" value="UniProtKB-KW"/>
</dbReference>
<dbReference type="Pfam" id="PF01248">
    <property type="entry name" value="Ribosomal_L7Ae"/>
    <property type="match status" value="1"/>
</dbReference>
<dbReference type="AlphaFoldDB" id="A0A813EF43"/>
<dbReference type="InterPro" id="IPR000530">
    <property type="entry name" value="Ribosomal_eS12"/>
</dbReference>
<organism evidence="5 6">
    <name type="scientific">Polarella glacialis</name>
    <name type="common">Dinoflagellate</name>
    <dbReference type="NCBI Taxonomy" id="89957"/>
    <lineage>
        <taxon>Eukaryota</taxon>
        <taxon>Sar</taxon>
        <taxon>Alveolata</taxon>
        <taxon>Dinophyceae</taxon>
        <taxon>Suessiales</taxon>
        <taxon>Suessiaceae</taxon>
        <taxon>Polarella</taxon>
    </lineage>
</organism>
<feature type="compositionally biased region" description="Acidic residues" evidence="3">
    <location>
        <begin position="113"/>
        <end position="122"/>
    </location>
</feature>
<dbReference type="PRINTS" id="PR00972">
    <property type="entry name" value="RIBSOMALS12E"/>
</dbReference>
<dbReference type="PANTHER" id="PTHR21713">
    <property type="entry name" value="NASCENT POLYPEPTIDE ASSOCIATED COMPLEX ALPHA SUBUNIT-RELATED"/>
    <property type="match status" value="1"/>
</dbReference>
<dbReference type="GO" id="GO:0006412">
    <property type="term" value="P:translation"/>
    <property type="evidence" value="ECO:0007669"/>
    <property type="project" value="InterPro"/>
</dbReference>
<comment type="similarity">
    <text evidence="1 2">Belongs to the eukaryotic ribosomal protein eS12 family.</text>
</comment>
<dbReference type="InterPro" id="IPR016641">
    <property type="entry name" value="EGD2/NACA0like"/>
</dbReference>
<feature type="compositionally biased region" description="Basic and acidic residues" evidence="3">
    <location>
        <begin position="129"/>
        <end position="142"/>
    </location>
</feature>
<gene>
    <name evidence="5" type="ORF">PGLA1383_LOCUS15617</name>
</gene>
<dbReference type="GO" id="GO:0005854">
    <property type="term" value="C:nascent polypeptide-associated complex"/>
    <property type="evidence" value="ECO:0007669"/>
    <property type="project" value="InterPro"/>
</dbReference>
<evidence type="ECO:0000313" key="5">
    <source>
        <dbReference type="EMBL" id="CAE8597166.1"/>
    </source>
</evidence>
<dbReference type="InterPro" id="IPR004038">
    <property type="entry name" value="Ribosomal_eL8/eL30/eS12/Gad45"/>
</dbReference>
<feature type="compositionally biased region" description="Basic and acidic residues" evidence="3">
    <location>
        <begin position="103"/>
        <end position="112"/>
    </location>
</feature>
<dbReference type="InterPro" id="IPR038187">
    <property type="entry name" value="NAC_A/B_dom_sf"/>
</dbReference>
<comment type="caution">
    <text evidence="5">The sequence shown here is derived from an EMBL/GenBank/DDBJ whole genome shotgun (WGS) entry which is preliminary data.</text>
</comment>
<evidence type="ECO:0000256" key="1">
    <source>
        <dbReference type="ARBA" id="ARBA00005824"/>
    </source>
</evidence>
<dbReference type="SUPFAM" id="SSF55315">
    <property type="entry name" value="L30e-like"/>
    <property type="match status" value="1"/>
</dbReference>
<dbReference type="InterPro" id="IPR044034">
    <property type="entry name" value="NAC-like_UBA"/>
</dbReference>
<accession>A0A813EF43</accession>
<sequence>EEVAAPVEEQEEEVTDLMGAVRGVLKRALVVDGVIRGLHEVAKHIDASKAQVVFLAESCNEPTYKKLVQGLCLEKNVPLIDVPDNKSLGEWAGCIPSVLKMSKTDEPEIKEADSDDGSDTDGDMPNLEGGDKDGAGKQNRAEKKSRKAVSKLGMKPVPGIVRVTVKKSKNILFVISKPDVHKSPNSDTYIVFGEAKVEDLSAQAQASAAQQLGGASAAGGARPAEVDEGEVDETGVEAKDIDLVMSQVQCTRGKAVAALKANNNDIVEAIMQLSSS</sequence>
<dbReference type="InterPro" id="IPR002715">
    <property type="entry name" value="Nas_poly-pep-assoc_cplx_dom"/>
</dbReference>
<evidence type="ECO:0000259" key="4">
    <source>
        <dbReference type="PROSITE" id="PS51151"/>
    </source>
</evidence>
<dbReference type="Gene3D" id="2.20.70.30">
    <property type="entry name" value="Nascent polypeptide-associated complex domain"/>
    <property type="match status" value="1"/>
</dbReference>
<reference evidence="5" key="1">
    <citation type="submission" date="2021-02" db="EMBL/GenBank/DDBJ databases">
        <authorList>
            <person name="Dougan E. K."/>
            <person name="Rhodes N."/>
            <person name="Thang M."/>
            <person name="Chan C."/>
        </authorList>
    </citation>
    <scope>NUCLEOTIDE SEQUENCE</scope>
</reference>
<feature type="non-terminal residue" evidence="5">
    <location>
        <position position="1"/>
    </location>
</feature>
<dbReference type="InterPro" id="IPR029064">
    <property type="entry name" value="Ribosomal_eL30-like_sf"/>
</dbReference>
<dbReference type="SMART" id="SM01407">
    <property type="entry name" value="NAC"/>
    <property type="match status" value="1"/>
</dbReference>
<feature type="region of interest" description="Disordered" evidence="3">
    <location>
        <begin position="103"/>
        <end position="150"/>
    </location>
</feature>
<dbReference type="FunFam" id="2.20.70.30:FF:000002">
    <property type="entry name" value="Nascent polypeptide-associated complex (NAC), alpha subunit"/>
    <property type="match status" value="1"/>
</dbReference>
<keyword evidence="2" id="KW-0687">Ribonucleoprotein</keyword>
<evidence type="ECO:0000256" key="2">
    <source>
        <dbReference type="RuleBase" id="RU000670"/>
    </source>
</evidence>
<feature type="domain" description="NAC-A/B" evidence="4">
    <location>
        <begin position="139"/>
        <end position="204"/>
    </location>
</feature>
<keyword evidence="2" id="KW-0689">Ribosomal protein</keyword>
<protein>
    <recommendedName>
        <fullName evidence="2">40S ribosomal protein S12</fullName>
    </recommendedName>
</protein>
<dbReference type="Gene3D" id="1.10.8.10">
    <property type="entry name" value="DNA helicase RuvA subunit, C-terminal domain"/>
    <property type="match status" value="1"/>
</dbReference>
<dbReference type="PROSITE" id="PS51151">
    <property type="entry name" value="NAC_AB"/>
    <property type="match status" value="1"/>
</dbReference>
<dbReference type="OrthoDB" id="3169036at2759"/>
<dbReference type="GO" id="GO:0003735">
    <property type="term" value="F:structural constituent of ribosome"/>
    <property type="evidence" value="ECO:0007669"/>
    <property type="project" value="InterPro"/>
</dbReference>
<dbReference type="CDD" id="cd22054">
    <property type="entry name" value="NAC_NACA"/>
    <property type="match status" value="1"/>
</dbReference>
<evidence type="ECO:0000313" key="6">
    <source>
        <dbReference type="Proteomes" id="UP000654075"/>
    </source>
</evidence>
<dbReference type="GO" id="GO:1990904">
    <property type="term" value="C:ribonucleoprotein complex"/>
    <property type="evidence" value="ECO:0007669"/>
    <property type="project" value="UniProtKB-KW"/>
</dbReference>
<name>A0A813EF43_POLGL</name>
<proteinExistence type="inferred from homology"/>
<dbReference type="Pfam" id="PF01849">
    <property type="entry name" value="NAC"/>
    <property type="match status" value="1"/>
</dbReference>
<dbReference type="Proteomes" id="UP000654075">
    <property type="component" value="Unassembled WGS sequence"/>
</dbReference>
<dbReference type="Gene3D" id="3.30.1330.30">
    <property type="match status" value="1"/>
</dbReference>